<dbReference type="Proteomes" id="UP001185331">
    <property type="component" value="Unassembled WGS sequence"/>
</dbReference>
<evidence type="ECO:0000256" key="1">
    <source>
        <dbReference type="ARBA" id="ARBA00004370"/>
    </source>
</evidence>
<dbReference type="RefSeq" id="WP_309854153.1">
    <property type="nucleotide sequence ID" value="NZ_JAVDQJ010000004.1"/>
</dbReference>
<dbReference type="PANTHER" id="PTHR30627:SF1">
    <property type="entry name" value="PEPTIDOGLYCAN D,D-TRANSPEPTIDASE FTSI"/>
    <property type="match status" value="1"/>
</dbReference>
<dbReference type="InterPro" id="IPR036138">
    <property type="entry name" value="PBP_dimer_sf"/>
</dbReference>
<dbReference type="SUPFAM" id="SSF56601">
    <property type="entry name" value="beta-lactamase/transpeptidase-like"/>
    <property type="match status" value="1"/>
</dbReference>
<dbReference type="Gene3D" id="3.30.450.330">
    <property type="match status" value="1"/>
</dbReference>
<dbReference type="GO" id="GO:0008658">
    <property type="term" value="F:penicillin binding"/>
    <property type="evidence" value="ECO:0007669"/>
    <property type="project" value="InterPro"/>
</dbReference>
<keyword evidence="5" id="KW-0131">Cell cycle</keyword>
<evidence type="ECO:0000313" key="6">
    <source>
        <dbReference type="Proteomes" id="UP001185331"/>
    </source>
</evidence>
<dbReference type="GO" id="GO:0005886">
    <property type="term" value="C:plasma membrane"/>
    <property type="evidence" value="ECO:0007669"/>
    <property type="project" value="TreeGrafter"/>
</dbReference>
<comment type="caution">
    <text evidence="5">The sequence shown here is derived from an EMBL/GenBank/DDBJ whole genome shotgun (WGS) entry which is preliminary data.</text>
</comment>
<dbReference type="EMBL" id="JAVDQK010000004">
    <property type="protein sequence ID" value="MDR6218119.1"/>
    <property type="molecule type" value="Genomic_DNA"/>
</dbReference>
<reference evidence="5" key="1">
    <citation type="submission" date="2023-07" db="EMBL/GenBank/DDBJ databases">
        <title>Sorghum-associated microbial communities from plants grown in Nebraska, USA.</title>
        <authorList>
            <person name="Schachtman D."/>
        </authorList>
    </citation>
    <scope>NUCLEOTIDE SEQUENCE</scope>
    <source>
        <strain evidence="5">BE330</strain>
    </source>
</reference>
<dbReference type="InterPro" id="IPR012338">
    <property type="entry name" value="Beta-lactam/transpept-like"/>
</dbReference>
<dbReference type="InterPro" id="IPR050515">
    <property type="entry name" value="Beta-lactam/transpept"/>
</dbReference>
<evidence type="ECO:0000259" key="3">
    <source>
        <dbReference type="Pfam" id="PF00905"/>
    </source>
</evidence>
<dbReference type="InterPro" id="IPR054120">
    <property type="entry name" value="PBPA_dimer"/>
</dbReference>
<evidence type="ECO:0000259" key="4">
    <source>
        <dbReference type="Pfam" id="PF21922"/>
    </source>
</evidence>
<sequence>MKIRRRSRVVLASSLSALSLLVYAYAQMQMRLPKVNVAVEASERGAIYAGDGSVLAQTLDGKRTYPQGQLAGQLLGMMGTDKGLEGIEQTYNATLASGEDVELTIDPTMQATAEAMLAKYVPEHQAEFGSVVAIETKTGRVLVSATYPPFEPGRWREFPSEVRRNRPFTDLFEPGSTVKALTVAAALNDHLITPDTTYSTPMTRPVPYQVGKRVAYKIIHDAVEHPGVLDTRHVLRYSSNVGMSHIVERFPKQAMFNYFQGYGFGQEVPLPDVFAQTGFMRNWKAWDALVQTNISFGQGVSCTPLQLALAYNVLANDGEYLPPRLIAGRSGPRPHRVLAKSTARVTREMLQAVIEEGIPRAAGIQGYKMGGKTGTAQAVVDGRYSHELYDSVFAGFFPADAPKVTMVVMVHGAKTKYHGSQLAAPIYRDVAAEAISRWALPPAPEPDTTR</sequence>
<name>A0AAE4BMF8_9DEIO</name>
<dbReference type="Pfam" id="PF21922">
    <property type="entry name" value="PBP_dimer_2"/>
    <property type="match status" value="1"/>
</dbReference>
<comment type="subcellular location">
    <subcellularLocation>
        <location evidence="1">Membrane</location>
    </subcellularLocation>
</comment>
<protein>
    <submittedName>
        <fullName evidence="5">Cell division protein FtsI (Penicillin-binding protein 3)</fullName>
    </submittedName>
</protein>
<dbReference type="AlphaFoldDB" id="A0AAE4BMF8"/>
<dbReference type="PANTHER" id="PTHR30627">
    <property type="entry name" value="PEPTIDOGLYCAN D,D-TRANSPEPTIDASE"/>
    <property type="match status" value="1"/>
</dbReference>
<dbReference type="Pfam" id="PF00905">
    <property type="entry name" value="Transpeptidase"/>
    <property type="match status" value="1"/>
</dbReference>
<organism evidence="5 6">
    <name type="scientific">Deinococcus soli</name>
    <name type="common">ex Cha et al. 2016</name>
    <dbReference type="NCBI Taxonomy" id="1309411"/>
    <lineage>
        <taxon>Bacteria</taxon>
        <taxon>Thermotogati</taxon>
        <taxon>Deinococcota</taxon>
        <taxon>Deinococci</taxon>
        <taxon>Deinococcales</taxon>
        <taxon>Deinococcaceae</taxon>
        <taxon>Deinococcus</taxon>
    </lineage>
</organism>
<accession>A0AAE4BMF8</accession>
<evidence type="ECO:0000313" key="5">
    <source>
        <dbReference type="EMBL" id="MDR6218119.1"/>
    </source>
</evidence>
<dbReference type="SUPFAM" id="SSF56519">
    <property type="entry name" value="Penicillin binding protein dimerisation domain"/>
    <property type="match status" value="1"/>
</dbReference>
<feature type="domain" description="Penicillin binding protein A dimerisation" evidence="4">
    <location>
        <begin position="44"/>
        <end position="110"/>
    </location>
</feature>
<dbReference type="GO" id="GO:0051301">
    <property type="term" value="P:cell division"/>
    <property type="evidence" value="ECO:0007669"/>
    <property type="project" value="UniProtKB-KW"/>
</dbReference>
<dbReference type="Gene3D" id="3.90.1310.10">
    <property type="entry name" value="Penicillin-binding protein 2a (Domain 2)"/>
    <property type="match status" value="1"/>
</dbReference>
<gene>
    <name evidence="5" type="ORF">J2Y00_001682</name>
</gene>
<dbReference type="InterPro" id="IPR001460">
    <property type="entry name" value="PCN-bd_Tpept"/>
</dbReference>
<proteinExistence type="predicted"/>
<keyword evidence="2" id="KW-0472">Membrane</keyword>
<dbReference type="GO" id="GO:0071555">
    <property type="term" value="P:cell wall organization"/>
    <property type="evidence" value="ECO:0007669"/>
    <property type="project" value="TreeGrafter"/>
</dbReference>
<evidence type="ECO:0000256" key="2">
    <source>
        <dbReference type="ARBA" id="ARBA00023136"/>
    </source>
</evidence>
<feature type="domain" description="Penicillin-binding protein transpeptidase" evidence="3">
    <location>
        <begin position="129"/>
        <end position="430"/>
    </location>
</feature>
<keyword evidence="5" id="KW-0132">Cell division</keyword>
<dbReference type="Gene3D" id="3.40.710.10">
    <property type="entry name" value="DD-peptidase/beta-lactamase superfamily"/>
    <property type="match status" value="1"/>
</dbReference>